<accession>A0A2P2NG70</accession>
<proteinExistence type="predicted"/>
<reference evidence="1" key="1">
    <citation type="submission" date="2018-02" db="EMBL/GenBank/DDBJ databases">
        <title>Rhizophora mucronata_Transcriptome.</title>
        <authorList>
            <person name="Meera S.P."/>
            <person name="Sreeshan A."/>
            <person name="Augustine A."/>
        </authorList>
    </citation>
    <scope>NUCLEOTIDE SEQUENCE</scope>
    <source>
        <tissue evidence="1">Leaf</tissue>
    </source>
</reference>
<organism evidence="1">
    <name type="scientific">Rhizophora mucronata</name>
    <name type="common">Asiatic mangrove</name>
    <dbReference type="NCBI Taxonomy" id="61149"/>
    <lineage>
        <taxon>Eukaryota</taxon>
        <taxon>Viridiplantae</taxon>
        <taxon>Streptophyta</taxon>
        <taxon>Embryophyta</taxon>
        <taxon>Tracheophyta</taxon>
        <taxon>Spermatophyta</taxon>
        <taxon>Magnoliopsida</taxon>
        <taxon>eudicotyledons</taxon>
        <taxon>Gunneridae</taxon>
        <taxon>Pentapetalae</taxon>
        <taxon>rosids</taxon>
        <taxon>fabids</taxon>
        <taxon>Malpighiales</taxon>
        <taxon>Rhizophoraceae</taxon>
        <taxon>Rhizophora</taxon>
    </lineage>
</organism>
<dbReference type="EMBL" id="GGEC01060959">
    <property type="protein sequence ID" value="MBX41443.1"/>
    <property type="molecule type" value="Transcribed_RNA"/>
</dbReference>
<name>A0A2P2NG70_RHIMU</name>
<evidence type="ECO:0000313" key="1">
    <source>
        <dbReference type="EMBL" id="MBX41443.1"/>
    </source>
</evidence>
<dbReference type="AlphaFoldDB" id="A0A2P2NG70"/>
<sequence>MAESSLNMYVFSRPFLCFLARVLEKCQLLVLAILCHEGHEDWMV</sequence>
<protein>
    <submittedName>
        <fullName evidence="1">Uncharacterized protein</fullName>
    </submittedName>
</protein>